<organism evidence="1">
    <name type="scientific">freshwater metagenome</name>
    <dbReference type="NCBI Taxonomy" id="449393"/>
    <lineage>
        <taxon>unclassified sequences</taxon>
        <taxon>metagenomes</taxon>
        <taxon>ecological metagenomes</taxon>
    </lineage>
</organism>
<accession>A0A6J6GWH9</accession>
<protein>
    <submittedName>
        <fullName evidence="1">Unannotated protein</fullName>
    </submittedName>
</protein>
<dbReference type="EMBL" id="CAEZUW010000006">
    <property type="protein sequence ID" value="CAB4605366.1"/>
    <property type="molecule type" value="Genomic_DNA"/>
</dbReference>
<dbReference type="AlphaFoldDB" id="A0A6J6GWH9"/>
<evidence type="ECO:0000313" key="1">
    <source>
        <dbReference type="EMBL" id="CAB4605366.1"/>
    </source>
</evidence>
<reference evidence="1" key="1">
    <citation type="submission" date="2020-05" db="EMBL/GenBank/DDBJ databases">
        <authorList>
            <person name="Chiriac C."/>
            <person name="Salcher M."/>
            <person name="Ghai R."/>
            <person name="Kavagutti S V."/>
        </authorList>
    </citation>
    <scope>NUCLEOTIDE SEQUENCE</scope>
</reference>
<name>A0A6J6GWH9_9ZZZZ</name>
<sequence length="172" mass="19258">MKELDALFRDLEAGLFLQGRSQPSFEKQDVTETQLTAGLLSLTFDRRRFEPVQALIGRDFVAWADAQGMYIVPGRLASIRVDKRQRAQRGELPSFAIQHKLTLAKYLRRLTGQSVQLEMARAQNLAGTIRGVKGAFALIELGSAIAFVDTSSITRITLPVHNFSERLEKGLR</sequence>
<gene>
    <name evidence="1" type="ORF">UFOPK1855_00082</name>
</gene>
<proteinExistence type="predicted"/>